<sequence>MEMAPAVLADVIVEAPEHLKATPTAYDPAISGEIFCSLPMYEIPDLGACEKARSLKSCRKCLRSVSPVVVPPGPDRRSLV</sequence>
<dbReference type="Proteomes" id="UP000321079">
    <property type="component" value="Unassembled WGS sequence"/>
</dbReference>
<gene>
    <name evidence="1" type="ORF">GKA01_20710</name>
</gene>
<proteinExistence type="predicted"/>
<dbReference type="EMBL" id="BJVA01000013">
    <property type="protein sequence ID" value="GEK96874.1"/>
    <property type="molecule type" value="Genomic_DNA"/>
</dbReference>
<name>A0A511B991_9PROT</name>
<accession>A0A511B991</accession>
<comment type="caution">
    <text evidence="1">The sequence shown here is derived from an EMBL/GenBank/DDBJ whole genome shotgun (WGS) entry which is preliminary data.</text>
</comment>
<dbReference type="AlphaFoldDB" id="A0A511B991"/>
<evidence type="ECO:0000313" key="2">
    <source>
        <dbReference type="Proteomes" id="UP000321079"/>
    </source>
</evidence>
<keyword evidence="2" id="KW-1185">Reference proteome</keyword>
<protein>
    <submittedName>
        <fullName evidence="1">Uncharacterized protein</fullName>
    </submittedName>
</protein>
<reference evidence="1 2" key="1">
    <citation type="submission" date="2019-07" db="EMBL/GenBank/DDBJ databases">
        <title>Whole genome shotgun sequence of Gluconobacter kanchanaburiensis NBRC 103587.</title>
        <authorList>
            <person name="Hosoyama A."/>
            <person name="Uohara A."/>
            <person name="Ohji S."/>
            <person name="Ichikawa N."/>
        </authorList>
    </citation>
    <scope>NUCLEOTIDE SEQUENCE [LARGE SCALE GENOMIC DNA]</scope>
    <source>
        <strain evidence="1 2">NBRC 103587</strain>
    </source>
</reference>
<organism evidence="1 2">
    <name type="scientific">Gluconobacter kanchanaburiensis NBRC 103587</name>
    <dbReference type="NCBI Taxonomy" id="1307948"/>
    <lineage>
        <taxon>Bacteria</taxon>
        <taxon>Pseudomonadati</taxon>
        <taxon>Pseudomonadota</taxon>
        <taxon>Alphaproteobacteria</taxon>
        <taxon>Acetobacterales</taxon>
        <taxon>Acetobacteraceae</taxon>
        <taxon>Gluconobacter</taxon>
    </lineage>
</organism>
<evidence type="ECO:0000313" key="1">
    <source>
        <dbReference type="EMBL" id="GEK96874.1"/>
    </source>
</evidence>